<evidence type="ECO:0000313" key="4">
    <source>
        <dbReference type="Proteomes" id="UP000316125"/>
    </source>
</evidence>
<dbReference type="Pfam" id="PF04432">
    <property type="entry name" value="FrhB_FdhB_C"/>
    <property type="match status" value="1"/>
</dbReference>
<dbReference type="InterPro" id="IPR045220">
    <property type="entry name" value="FRHB/FDHB/HCAR-like"/>
</dbReference>
<evidence type="ECO:0000259" key="2">
    <source>
        <dbReference type="Pfam" id="PF04432"/>
    </source>
</evidence>
<proteinExistence type="predicted"/>
<accession>A0A4Y5YLT1</accession>
<feature type="domain" description="Coenzyme F420 hydrogenase/dehydrogenase beta subunit N-terminal" evidence="1">
    <location>
        <begin position="57"/>
        <end position="131"/>
    </location>
</feature>
<evidence type="ECO:0000259" key="1">
    <source>
        <dbReference type="Pfam" id="PF04422"/>
    </source>
</evidence>
<name>A0A4Y5YLT1_9MICO</name>
<organism evidence="3 4">
    <name type="scientific">Microbacterium foliorum</name>
    <dbReference type="NCBI Taxonomy" id="104336"/>
    <lineage>
        <taxon>Bacteria</taxon>
        <taxon>Bacillati</taxon>
        <taxon>Actinomycetota</taxon>
        <taxon>Actinomycetes</taxon>
        <taxon>Micrococcales</taxon>
        <taxon>Microbacteriaceae</taxon>
        <taxon>Microbacterium</taxon>
    </lineage>
</organism>
<sequence>MDYDADGYLRPVSIGAPDEIDDAQRLFDRSCPGVIVRAPRIPGRHRHDLLGDYVEAWEAWAVDEEVRFAGSSGGALTALHSWLVATGRAASIIGGAKDPAEPRRSVAVKIMTREQAIAAAGSRYAPLATLSHPDALTASAVTAKPCEASALRAFAGSGTNAPLILSFFCAGTPSQKATDTLLSSLGMPPESKVDDLWYRGQGWPGRFTAVSGENRVDAEYESSWGSTLGPTTQWRCKVCVDGVGESADIVSADSWATDERGYPQFAEDAGMSALIARTQRGRDVILEAVSEGVIAVRPLDMSRLAGAQPLQTTRRRYLLARLIGSRLAGRVPPRYRRFRFFTEGLRDPRTFVRVLRGTRRRVRQAMRQS</sequence>
<dbReference type="OrthoDB" id="3247493at2"/>
<dbReference type="EMBL" id="CP041040">
    <property type="protein sequence ID" value="QDE33760.1"/>
    <property type="molecule type" value="Genomic_DNA"/>
</dbReference>
<dbReference type="AlphaFoldDB" id="A0A4Y5YLT1"/>
<dbReference type="GO" id="GO:0090415">
    <property type="term" value="F:7-hydroxymethyl chlorophyll a reductase activity"/>
    <property type="evidence" value="ECO:0007669"/>
    <property type="project" value="TreeGrafter"/>
</dbReference>
<dbReference type="PANTHER" id="PTHR31332">
    <property type="entry name" value="7-HYDROXYMETHYL CHLOROPHYLL A REDUCTASE, CHLOROPLASTIC"/>
    <property type="match status" value="1"/>
</dbReference>
<dbReference type="Proteomes" id="UP000316125">
    <property type="component" value="Chromosome"/>
</dbReference>
<evidence type="ECO:0008006" key="5">
    <source>
        <dbReference type="Google" id="ProtNLM"/>
    </source>
</evidence>
<gene>
    <name evidence="3" type="ORF">FIV50_02470</name>
</gene>
<dbReference type="InterPro" id="IPR007525">
    <property type="entry name" value="FrhB_FdhB_C"/>
</dbReference>
<feature type="domain" description="Coenzyme F420 hydrogenase/dehydrogenase beta subunit C-terminal" evidence="2">
    <location>
        <begin position="140"/>
        <end position="300"/>
    </location>
</feature>
<dbReference type="InterPro" id="IPR007516">
    <property type="entry name" value="Co_F420_Hydgase/DH_bsu_N"/>
</dbReference>
<dbReference type="PANTHER" id="PTHR31332:SF0">
    <property type="entry name" value="7-HYDROXYMETHYL CHLOROPHYLL A REDUCTASE, CHLOROPLASTIC"/>
    <property type="match status" value="1"/>
</dbReference>
<protein>
    <recommendedName>
        <fullName evidence="5">Coenzyme F420 hydrogenase</fullName>
    </recommendedName>
</protein>
<reference evidence="3 4" key="1">
    <citation type="submission" date="2019-06" db="EMBL/GenBank/DDBJ databases">
        <title>Complete genome of Microbacterium foliorum M2.</title>
        <authorList>
            <person name="Cao G."/>
        </authorList>
    </citation>
    <scope>NUCLEOTIDE SEQUENCE [LARGE SCALE GENOMIC DNA]</scope>
    <source>
        <strain evidence="3 4">M2</strain>
    </source>
</reference>
<evidence type="ECO:0000313" key="3">
    <source>
        <dbReference type="EMBL" id="QDE33760.1"/>
    </source>
</evidence>
<dbReference type="RefSeq" id="WP_140036046.1">
    <property type="nucleotide sequence ID" value="NZ_CP041040.1"/>
</dbReference>
<dbReference type="GO" id="GO:0033354">
    <property type="term" value="P:chlorophyll cycle"/>
    <property type="evidence" value="ECO:0007669"/>
    <property type="project" value="TreeGrafter"/>
</dbReference>
<dbReference type="Pfam" id="PF04422">
    <property type="entry name" value="FrhB_FdhB_N"/>
    <property type="match status" value="1"/>
</dbReference>